<dbReference type="Proteomes" id="UP000264589">
    <property type="component" value="Unassembled WGS sequence"/>
</dbReference>
<dbReference type="InterPro" id="IPR052527">
    <property type="entry name" value="Metal_cation-efflux_comp"/>
</dbReference>
<dbReference type="InParanoid" id="A0A371RK72"/>
<dbReference type="RefSeq" id="WP_116392485.1">
    <property type="nucleotide sequence ID" value="NZ_CAXQPM010000025.1"/>
</dbReference>
<feature type="transmembrane region" description="Helical" evidence="5">
    <location>
        <begin position="96"/>
        <end position="126"/>
    </location>
</feature>
<dbReference type="GO" id="GO:0032259">
    <property type="term" value="P:methylation"/>
    <property type="evidence" value="ECO:0007669"/>
    <property type="project" value="UniProtKB-KW"/>
</dbReference>
<proteinExistence type="predicted"/>
<organism evidence="6 7">
    <name type="scientific">Parvularcula marina</name>
    <dbReference type="NCBI Taxonomy" id="2292771"/>
    <lineage>
        <taxon>Bacteria</taxon>
        <taxon>Pseudomonadati</taxon>
        <taxon>Pseudomonadota</taxon>
        <taxon>Alphaproteobacteria</taxon>
        <taxon>Parvularculales</taxon>
        <taxon>Parvularculaceae</taxon>
        <taxon>Parvularcula</taxon>
    </lineage>
</organism>
<dbReference type="InterPro" id="IPR007318">
    <property type="entry name" value="Phopholipid_MeTrfase"/>
</dbReference>
<keyword evidence="6" id="KW-0489">Methyltransferase</keyword>
<keyword evidence="3 5" id="KW-1133">Transmembrane helix</keyword>
<protein>
    <submittedName>
        <fullName evidence="6">Isoprenylcysteine carboxylmethyltransferase family protein</fullName>
    </submittedName>
</protein>
<dbReference type="EMBL" id="QUQO01000001">
    <property type="protein sequence ID" value="RFB05852.1"/>
    <property type="molecule type" value="Genomic_DNA"/>
</dbReference>
<feature type="transmembrane region" description="Helical" evidence="5">
    <location>
        <begin position="44"/>
        <end position="63"/>
    </location>
</feature>
<feature type="transmembrane region" description="Helical" evidence="5">
    <location>
        <begin position="15"/>
        <end position="32"/>
    </location>
</feature>
<dbReference type="PANTHER" id="PTHR43847">
    <property type="entry name" value="BLL3993 PROTEIN"/>
    <property type="match status" value="1"/>
</dbReference>
<dbReference type="OrthoDB" id="9811969at2"/>
<sequence length="158" mass="17989">MPTEPHNYAERPNTIPWPPILLGFCLLGPLLLAKVIPLDTGQRFVELGLGMLAAAFVIDGWVFETFRKYRTEIMPHKPATKLVTDGPFKYSRNPVYFGNVMIIMAGAAFTGSAWFLISAIIFVFAVTRLAIVREEQHLAALFGQEWEEYRARVRRWFG</sequence>
<reference evidence="6 7" key="1">
    <citation type="submission" date="2018-08" db="EMBL/GenBank/DDBJ databases">
        <title>Parvularcula sp. SM1705, isolated from surface water of the South Sea China.</title>
        <authorList>
            <person name="Sun L."/>
        </authorList>
    </citation>
    <scope>NUCLEOTIDE SEQUENCE [LARGE SCALE GENOMIC DNA]</scope>
    <source>
        <strain evidence="6 7">SM1705</strain>
    </source>
</reference>
<name>A0A371RK72_9PROT</name>
<evidence type="ECO:0000256" key="3">
    <source>
        <dbReference type="ARBA" id="ARBA00022989"/>
    </source>
</evidence>
<accession>A0A371RK72</accession>
<comment type="caution">
    <text evidence="6">The sequence shown here is derived from an EMBL/GenBank/DDBJ whole genome shotgun (WGS) entry which is preliminary data.</text>
</comment>
<keyword evidence="4 5" id="KW-0472">Membrane</keyword>
<dbReference type="Gene3D" id="1.20.120.1630">
    <property type="match status" value="1"/>
</dbReference>
<evidence type="ECO:0000313" key="7">
    <source>
        <dbReference type="Proteomes" id="UP000264589"/>
    </source>
</evidence>
<dbReference type="GO" id="GO:0012505">
    <property type="term" value="C:endomembrane system"/>
    <property type="evidence" value="ECO:0007669"/>
    <property type="project" value="UniProtKB-SubCell"/>
</dbReference>
<evidence type="ECO:0000256" key="2">
    <source>
        <dbReference type="ARBA" id="ARBA00022692"/>
    </source>
</evidence>
<evidence type="ECO:0000256" key="4">
    <source>
        <dbReference type="ARBA" id="ARBA00023136"/>
    </source>
</evidence>
<keyword evidence="7" id="KW-1185">Reference proteome</keyword>
<dbReference type="GO" id="GO:0008168">
    <property type="term" value="F:methyltransferase activity"/>
    <property type="evidence" value="ECO:0007669"/>
    <property type="project" value="UniProtKB-KW"/>
</dbReference>
<evidence type="ECO:0000313" key="6">
    <source>
        <dbReference type="EMBL" id="RFB05852.1"/>
    </source>
</evidence>
<gene>
    <name evidence="6" type="ORF">DX908_11585</name>
</gene>
<evidence type="ECO:0000256" key="1">
    <source>
        <dbReference type="ARBA" id="ARBA00004127"/>
    </source>
</evidence>
<dbReference type="Pfam" id="PF04191">
    <property type="entry name" value="PEMT"/>
    <property type="match status" value="1"/>
</dbReference>
<comment type="subcellular location">
    <subcellularLocation>
        <location evidence="1">Endomembrane system</location>
        <topology evidence="1">Multi-pass membrane protein</topology>
    </subcellularLocation>
</comment>
<keyword evidence="6" id="KW-0808">Transferase</keyword>
<dbReference type="PANTHER" id="PTHR43847:SF1">
    <property type="entry name" value="BLL3993 PROTEIN"/>
    <property type="match status" value="1"/>
</dbReference>
<dbReference type="AlphaFoldDB" id="A0A371RK72"/>
<keyword evidence="2 5" id="KW-0812">Transmembrane</keyword>
<evidence type="ECO:0000256" key="5">
    <source>
        <dbReference type="SAM" id="Phobius"/>
    </source>
</evidence>